<dbReference type="PANTHER" id="PTHR42771:SF2">
    <property type="entry name" value="IRON(3+)-HYDROXAMATE IMPORT ATP-BINDING PROTEIN FHUC"/>
    <property type="match status" value="1"/>
</dbReference>
<dbReference type="PROSITE" id="PS00211">
    <property type="entry name" value="ABC_TRANSPORTER_1"/>
    <property type="match status" value="1"/>
</dbReference>
<evidence type="ECO:0000256" key="4">
    <source>
        <dbReference type="ARBA" id="ARBA00022496"/>
    </source>
</evidence>
<evidence type="ECO:0000256" key="3">
    <source>
        <dbReference type="ARBA" id="ARBA00022475"/>
    </source>
</evidence>
<accession>A0A6J4QIP8</accession>
<feature type="region of interest" description="Disordered" evidence="10">
    <location>
        <begin position="260"/>
        <end position="283"/>
    </location>
</feature>
<keyword evidence="9" id="KW-0472">Membrane</keyword>
<evidence type="ECO:0000256" key="8">
    <source>
        <dbReference type="ARBA" id="ARBA00023065"/>
    </source>
</evidence>
<dbReference type="GO" id="GO:0006826">
    <property type="term" value="P:iron ion transport"/>
    <property type="evidence" value="ECO:0007669"/>
    <property type="project" value="UniProtKB-KW"/>
</dbReference>
<evidence type="ECO:0000256" key="10">
    <source>
        <dbReference type="SAM" id="MobiDB-lite"/>
    </source>
</evidence>
<dbReference type="PANTHER" id="PTHR42771">
    <property type="entry name" value="IRON(3+)-HYDROXAMATE IMPORT ATP-BINDING PROTEIN FHUC"/>
    <property type="match status" value="1"/>
</dbReference>
<feature type="domain" description="ABC transporter" evidence="11">
    <location>
        <begin position="4"/>
        <end position="240"/>
    </location>
</feature>
<dbReference type="EMBL" id="CADCVH010000001">
    <property type="protein sequence ID" value="CAA9441790.1"/>
    <property type="molecule type" value="Genomic_DNA"/>
</dbReference>
<dbReference type="InterPro" id="IPR027417">
    <property type="entry name" value="P-loop_NTPase"/>
</dbReference>
<dbReference type="GO" id="GO:0005886">
    <property type="term" value="C:plasma membrane"/>
    <property type="evidence" value="ECO:0007669"/>
    <property type="project" value="UniProtKB-SubCell"/>
</dbReference>
<evidence type="ECO:0000313" key="12">
    <source>
        <dbReference type="EMBL" id="CAA9441790.1"/>
    </source>
</evidence>
<dbReference type="FunFam" id="3.40.50.300:FF:000134">
    <property type="entry name" value="Iron-enterobactin ABC transporter ATP-binding protein"/>
    <property type="match status" value="1"/>
</dbReference>
<reference evidence="12" key="1">
    <citation type="submission" date="2020-02" db="EMBL/GenBank/DDBJ databases">
        <authorList>
            <person name="Meier V. D."/>
        </authorList>
    </citation>
    <scope>NUCLEOTIDE SEQUENCE</scope>
    <source>
        <strain evidence="12">AVDCRST_MAG02</strain>
    </source>
</reference>
<dbReference type="PROSITE" id="PS50893">
    <property type="entry name" value="ABC_TRANSPORTER_2"/>
    <property type="match status" value="1"/>
</dbReference>
<dbReference type="InterPro" id="IPR051535">
    <property type="entry name" value="Siderophore_ABC-ATPase"/>
</dbReference>
<protein>
    <submittedName>
        <fullName evidence="12">Ferric hydroxamate ABC transporter, ATP-binding protein FhuC</fullName>
    </submittedName>
</protein>
<dbReference type="Pfam" id="PF00005">
    <property type="entry name" value="ABC_tran"/>
    <property type="match status" value="1"/>
</dbReference>
<proteinExistence type="predicted"/>
<dbReference type="SMART" id="SM00382">
    <property type="entry name" value="AAA"/>
    <property type="match status" value="1"/>
</dbReference>
<evidence type="ECO:0000259" key="11">
    <source>
        <dbReference type="PROSITE" id="PS50893"/>
    </source>
</evidence>
<comment type="subcellular location">
    <subcellularLocation>
        <location evidence="1">Cell membrane</location>
        <topology evidence="1">Peripheral membrane protein</topology>
    </subcellularLocation>
</comment>
<keyword evidence="8" id="KW-0406">Ion transport</keyword>
<evidence type="ECO:0000256" key="7">
    <source>
        <dbReference type="ARBA" id="ARBA00023004"/>
    </source>
</evidence>
<keyword evidence="7" id="KW-0408">Iron</keyword>
<dbReference type="CDD" id="cd03214">
    <property type="entry name" value="ABC_Iron-Siderophores_B12_Hemin"/>
    <property type="match status" value="1"/>
</dbReference>
<evidence type="ECO:0000256" key="2">
    <source>
        <dbReference type="ARBA" id="ARBA00022448"/>
    </source>
</evidence>
<gene>
    <name evidence="12" type="ORF">AVDCRST_MAG02-138</name>
</gene>
<dbReference type="InterPro" id="IPR003593">
    <property type="entry name" value="AAA+_ATPase"/>
</dbReference>
<organism evidence="12">
    <name type="scientific">uncultured Rubrobacteraceae bacterium</name>
    <dbReference type="NCBI Taxonomy" id="349277"/>
    <lineage>
        <taxon>Bacteria</taxon>
        <taxon>Bacillati</taxon>
        <taxon>Actinomycetota</taxon>
        <taxon>Rubrobacteria</taxon>
        <taxon>Rubrobacterales</taxon>
        <taxon>Rubrobacteraceae</taxon>
        <taxon>environmental samples</taxon>
    </lineage>
</organism>
<dbReference type="Gene3D" id="3.40.50.300">
    <property type="entry name" value="P-loop containing nucleotide triphosphate hydrolases"/>
    <property type="match status" value="1"/>
</dbReference>
<name>A0A6J4QIP8_9ACTN</name>
<dbReference type="GO" id="GO:0016887">
    <property type="term" value="F:ATP hydrolysis activity"/>
    <property type="evidence" value="ECO:0007669"/>
    <property type="project" value="InterPro"/>
</dbReference>
<dbReference type="SUPFAM" id="SSF52540">
    <property type="entry name" value="P-loop containing nucleoside triphosphate hydrolases"/>
    <property type="match status" value="1"/>
</dbReference>
<keyword evidence="6 12" id="KW-0067">ATP-binding</keyword>
<evidence type="ECO:0000256" key="1">
    <source>
        <dbReference type="ARBA" id="ARBA00004202"/>
    </source>
</evidence>
<evidence type="ECO:0000256" key="5">
    <source>
        <dbReference type="ARBA" id="ARBA00022741"/>
    </source>
</evidence>
<keyword evidence="5" id="KW-0547">Nucleotide-binding</keyword>
<dbReference type="AlphaFoldDB" id="A0A6J4QIP8"/>
<evidence type="ECO:0000256" key="6">
    <source>
        <dbReference type="ARBA" id="ARBA00022840"/>
    </source>
</evidence>
<sequence>MSKLRTEKVRLGYDDTVVIDGLTVAVPGGRITSVVGPNGCGKSTLLRSLARLMKPRGGAIYLDGDAISNLPTREVARRLGILPQNPAAPEGLTVGELAAQGRYPHQGWLRQWSREDERAVEKALETTGVLEFADRPFDTLSGGQRQRAWISMALAQETETLLLDEPTTFLDMAHQIEALQLLYRLNRDEGRTILMVLHDLNNAARYSHHVVALSRGRVFDAGPPTEVVTPRLLRNVFGVEADVVPDPRTGLPLCVPYGLSADSGDGDPGRPAGDRAAARGFGS</sequence>
<dbReference type="GO" id="GO:0005524">
    <property type="term" value="F:ATP binding"/>
    <property type="evidence" value="ECO:0007669"/>
    <property type="project" value="UniProtKB-KW"/>
</dbReference>
<keyword evidence="2" id="KW-0813">Transport</keyword>
<keyword evidence="3" id="KW-1003">Cell membrane</keyword>
<keyword evidence="4" id="KW-0410">Iron transport</keyword>
<evidence type="ECO:0000256" key="9">
    <source>
        <dbReference type="ARBA" id="ARBA00023136"/>
    </source>
</evidence>
<dbReference type="InterPro" id="IPR017871">
    <property type="entry name" value="ABC_transporter-like_CS"/>
</dbReference>
<dbReference type="InterPro" id="IPR003439">
    <property type="entry name" value="ABC_transporter-like_ATP-bd"/>
</dbReference>